<keyword evidence="3" id="KW-1185">Reference proteome</keyword>
<dbReference type="AlphaFoldDB" id="A0AAE0R3L7"/>
<sequence length="284" mass="31493">MIISYIILDRKGCSQKYGDTTGFYGAAKLFADFNMIVQNDNGGGPSRQYLRWRIYPLRAFGSTNLPSILAFWNLFWERPSISDLKFDSGISSVPFSLKASWAFSSFNSASYEKWGTRNVSGHEDHEEVDSGVVRGKDKAAMMNLPQTKNQKIKKNAFGATAPLFIDYLKEILRCYPDGGQMLKELIQNADDAGASKTVFIHDERRYGTDSVWSPAMGKYQGISIDISVASANLHLSRFSSTCSLLSLQITMSSANIIVQGDSCLTSSDNWSITIANRKGLRADP</sequence>
<accession>A0AAE0R3L7</accession>
<evidence type="ECO:0000313" key="2">
    <source>
        <dbReference type="EMBL" id="KAK3542979.1"/>
    </source>
</evidence>
<proteinExistence type="predicted"/>
<dbReference type="PANTHER" id="PTHR46919:SF2">
    <property type="entry name" value="SACSIN"/>
    <property type="match status" value="1"/>
</dbReference>
<dbReference type="Pfam" id="PF25794">
    <property type="entry name" value="SACS"/>
    <property type="match status" value="1"/>
</dbReference>
<comment type="caution">
    <text evidence="2">The sequence shown here is derived from an EMBL/GenBank/DDBJ whole genome shotgun (WGS) entry which is preliminary data.</text>
</comment>
<evidence type="ECO:0000313" key="3">
    <source>
        <dbReference type="Proteomes" id="UP001274896"/>
    </source>
</evidence>
<evidence type="ECO:0000259" key="1">
    <source>
        <dbReference type="Pfam" id="PF25794"/>
    </source>
</evidence>
<feature type="domain" description="Sacsin/Nov" evidence="1">
    <location>
        <begin position="165"/>
        <end position="223"/>
    </location>
</feature>
<protein>
    <recommendedName>
        <fullName evidence="1">Sacsin/Nov domain-containing protein</fullName>
    </recommendedName>
</protein>
<dbReference type="EMBL" id="JAUCMX010000006">
    <property type="protein sequence ID" value="KAK3542979.1"/>
    <property type="molecule type" value="Genomic_DNA"/>
</dbReference>
<organism evidence="2 3">
    <name type="scientific">Hemibagrus guttatus</name>
    <dbReference type="NCBI Taxonomy" id="175788"/>
    <lineage>
        <taxon>Eukaryota</taxon>
        <taxon>Metazoa</taxon>
        <taxon>Chordata</taxon>
        <taxon>Craniata</taxon>
        <taxon>Vertebrata</taxon>
        <taxon>Euteleostomi</taxon>
        <taxon>Actinopterygii</taxon>
        <taxon>Neopterygii</taxon>
        <taxon>Teleostei</taxon>
        <taxon>Ostariophysi</taxon>
        <taxon>Siluriformes</taxon>
        <taxon>Bagridae</taxon>
        <taxon>Hemibagrus</taxon>
    </lineage>
</organism>
<dbReference type="InterPro" id="IPR058210">
    <property type="entry name" value="SACS/Nov_dom"/>
</dbReference>
<reference evidence="2" key="1">
    <citation type="submission" date="2023-06" db="EMBL/GenBank/DDBJ databases">
        <title>Male Hemibagrus guttatus genome.</title>
        <authorList>
            <person name="Bian C."/>
        </authorList>
    </citation>
    <scope>NUCLEOTIDE SEQUENCE</scope>
    <source>
        <strain evidence="2">Male_cb2023</strain>
        <tissue evidence="2">Muscle</tissue>
    </source>
</reference>
<dbReference type="SUPFAM" id="SSF55874">
    <property type="entry name" value="ATPase domain of HSP90 chaperone/DNA topoisomerase II/histidine kinase"/>
    <property type="match status" value="1"/>
</dbReference>
<dbReference type="PANTHER" id="PTHR46919">
    <property type="entry name" value="ZINC FINGER, C3HC4 TYPE (RING FINGER) FAMILY PROTEIN"/>
    <property type="match status" value="1"/>
</dbReference>
<name>A0AAE0R3L7_9TELE</name>
<dbReference type="InterPro" id="IPR036890">
    <property type="entry name" value="HATPase_C_sf"/>
</dbReference>
<dbReference type="Proteomes" id="UP001274896">
    <property type="component" value="Unassembled WGS sequence"/>
</dbReference>
<gene>
    <name evidence="2" type="ORF">QTP70_008514</name>
</gene>